<gene>
    <name evidence="1" type="ORF">DPMN_184608</name>
</gene>
<proteinExistence type="predicted"/>
<dbReference type="Proteomes" id="UP000828390">
    <property type="component" value="Unassembled WGS sequence"/>
</dbReference>
<reference evidence="1" key="1">
    <citation type="journal article" date="2019" name="bioRxiv">
        <title>The Genome of the Zebra Mussel, Dreissena polymorpha: A Resource for Invasive Species Research.</title>
        <authorList>
            <person name="McCartney M.A."/>
            <person name="Auch B."/>
            <person name="Kono T."/>
            <person name="Mallez S."/>
            <person name="Zhang Y."/>
            <person name="Obille A."/>
            <person name="Becker A."/>
            <person name="Abrahante J.E."/>
            <person name="Garbe J."/>
            <person name="Badalamenti J.P."/>
            <person name="Herman A."/>
            <person name="Mangelson H."/>
            <person name="Liachko I."/>
            <person name="Sullivan S."/>
            <person name="Sone E.D."/>
            <person name="Koren S."/>
            <person name="Silverstein K.A.T."/>
            <person name="Beckman K.B."/>
            <person name="Gohl D.M."/>
        </authorList>
    </citation>
    <scope>NUCLEOTIDE SEQUENCE</scope>
    <source>
        <strain evidence="1">Duluth1</strain>
        <tissue evidence="1">Whole animal</tissue>
    </source>
</reference>
<evidence type="ECO:0000313" key="2">
    <source>
        <dbReference type="Proteomes" id="UP000828390"/>
    </source>
</evidence>
<evidence type="ECO:0000313" key="1">
    <source>
        <dbReference type="EMBL" id="KAH3750092.1"/>
    </source>
</evidence>
<dbReference type="AlphaFoldDB" id="A0A9D4DI93"/>
<dbReference type="EMBL" id="JAIWYP010000010">
    <property type="protein sequence ID" value="KAH3750092.1"/>
    <property type="molecule type" value="Genomic_DNA"/>
</dbReference>
<protein>
    <submittedName>
        <fullName evidence="1">Uncharacterized protein</fullName>
    </submittedName>
</protein>
<name>A0A9D4DI93_DREPO</name>
<keyword evidence="2" id="KW-1185">Reference proteome</keyword>
<comment type="caution">
    <text evidence="1">The sequence shown here is derived from an EMBL/GenBank/DDBJ whole genome shotgun (WGS) entry which is preliminary data.</text>
</comment>
<reference evidence="1" key="2">
    <citation type="submission" date="2020-11" db="EMBL/GenBank/DDBJ databases">
        <authorList>
            <person name="McCartney M.A."/>
            <person name="Auch B."/>
            <person name="Kono T."/>
            <person name="Mallez S."/>
            <person name="Becker A."/>
            <person name="Gohl D.M."/>
            <person name="Silverstein K.A.T."/>
            <person name="Koren S."/>
            <person name="Bechman K.B."/>
            <person name="Herman A."/>
            <person name="Abrahante J.E."/>
            <person name="Garbe J."/>
        </authorList>
    </citation>
    <scope>NUCLEOTIDE SEQUENCE</scope>
    <source>
        <strain evidence="1">Duluth1</strain>
        <tissue evidence="1">Whole animal</tissue>
    </source>
</reference>
<sequence>MAESSFRLPILLNVTDGNVMENFKKWKREFEVYMTATGSDKKAAKVRVAILLHCAGPNILDIYDKAKWEDPGHKDDPVKFLQMIEIYCNPAKMKFLKCTDSGKRLSRSRLTIS</sequence>
<organism evidence="1 2">
    <name type="scientific">Dreissena polymorpha</name>
    <name type="common">Zebra mussel</name>
    <name type="synonym">Mytilus polymorpha</name>
    <dbReference type="NCBI Taxonomy" id="45954"/>
    <lineage>
        <taxon>Eukaryota</taxon>
        <taxon>Metazoa</taxon>
        <taxon>Spiralia</taxon>
        <taxon>Lophotrochozoa</taxon>
        <taxon>Mollusca</taxon>
        <taxon>Bivalvia</taxon>
        <taxon>Autobranchia</taxon>
        <taxon>Heteroconchia</taxon>
        <taxon>Euheterodonta</taxon>
        <taxon>Imparidentia</taxon>
        <taxon>Neoheterodontei</taxon>
        <taxon>Myida</taxon>
        <taxon>Dreissenoidea</taxon>
        <taxon>Dreissenidae</taxon>
        <taxon>Dreissena</taxon>
    </lineage>
</organism>
<accession>A0A9D4DI93</accession>